<reference evidence="2" key="1">
    <citation type="journal article" date="2023" name="Mol. Phylogenet. Evol.">
        <title>Genome-scale phylogeny and comparative genomics of the fungal order Sordariales.</title>
        <authorList>
            <person name="Hensen N."/>
            <person name="Bonometti L."/>
            <person name="Westerberg I."/>
            <person name="Brannstrom I.O."/>
            <person name="Guillou S."/>
            <person name="Cros-Aarteil S."/>
            <person name="Calhoun S."/>
            <person name="Haridas S."/>
            <person name="Kuo A."/>
            <person name="Mondo S."/>
            <person name="Pangilinan J."/>
            <person name="Riley R."/>
            <person name="LaButti K."/>
            <person name="Andreopoulos B."/>
            <person name="Lipzen A."/>
            <person name="Chen C."/>
            <person name="Yan M."/>
            <person name="Daum C."/>
            <person name="Ng V."/>
            <person name="Clum A."/>
            <person name="Steindorff A."/>
            <person name="Ohm R.A."/>
            <person name="Martin F."/>
            <person name="Silar P."/>
            <person name="Natvig D.O."/>
            <person name="Lalanne C."/>
            <person name="Gautier V."/>
            <person name="Ament-Velasquez S.L."/>
            <person name="Kruys A."/>
            <person name="Hutchinson M.I."/>
            <person name="Powell A.J."/>
            <person name="Barry K."/>
            <person name="Miller A.N."/>
            <person name="Grigoriev I.V."/>
            <person name="Debuchy R."/>
            <person name="Gladieux P."/>
            <person name="Hiltunen Thoren M."/>
            <person name="Johannesson H."/>
        </authorList>
    </citation>
    <scope>NUCLEOTIDE SEQUENCE</scope>
    <source>
        <strain evidence="2">PSN309</strain>
    </source>
</reference>
<reference evidence="2" key="2">
    <citation type="submission" date="2023-05" db="EMBL/GenBank/DDBJ databases">
        <authorList>
            <consortium name="Lawrence Berkeley National Laboratory"/>
            <person name="Steindorff A."/>
            <person name="Hensen N."/>
            <person name="Bonometti L."/>
            <person name="Westerberg I."/>
            <person name="Brannstrom I.O."/>
            <person name="Guillou S."/>
            <person name="Cros-Aarteil S."/>
            <person name="Calhoun S."/>
            <person name="Haridas S."/>
            <person name="Kuo A."/>
            <person name="Mondo S."/>
            <person name="Pangilinan J."/>
            <person name="Riley R."/>
            <person name="Labutti K."/>
            <person name="Andreopoulos B."/>
            <person name="Lipzen A."/>
            <person name="Chen C."/>
            <person name="Yanf M."/>
            <person name="Daum C."/>
            <person name="Ng V."/>
            <person name="Clum A."/>
            <person name="Ohm R."/>
            <person name="Martin F."/>
            <person name="Silar P."/>
            <person name="Natvig D."/>
            <person name="Lalanne C."/>
            <person name="Gautier V."/>
            <person name="Ament-Velasquez S.L."/>
            <person name="Kruys A."/>
            <person name="Hutchinson M.I."/>
            <person name="Powell A.J."/>
            <person name="Barry K."/>
            <person name="Miller A.N."/>
            <person name="Grigoriev I.V."/>
            <person name="Debuchy R."/>
            <person name="Gladieux P."/>
            <person name="Thoren M.H."/>
            <person name="Johannesson H."/>
        </authorList>
    </citation>
    <scope>NUCLEOTIDE SEQUENCE</scope>
    <source>
        <strain evidence="2">PSN309</strain>
    </source>
</reference>
<dbReference type="PANTHER" id="PTHR38645">
    <property type="entry name" value="CHROMOSOME 9, WHOLE GENOME SHOTGUN SEQUENCE"/>
    <property type="match status" value="1"/>
</dbReference>
<comment type="caution">
    <text evidence="2">The sequence shown here is derived from an EMBL/GenBank/DDBJ whole genome shotgun (WGS) entry which is preliminary data.</text>
</comment>
<evidence type="ECO:0000313" key="3">
    <source>
        <dbReference type="Proteomes" id="UP001302126"/>
    </source>
</evidence>
<evidence type="ECO:0000256" key="1">
    <source>
        <dbReference type="SAM" id="MobiDB-lite"/>
    </source>
</evidence>
<dbReference type="EMBL" id="MU864361">
    <property type="protein sequence ID" value="KAK4191142.1"/>
    <property type="molecule type" value="Genomic_DNA"/>
</dbReference>
<evidence type="ECO:0000313" key="2">
    <source>
        <dbReference type="EMBL" id="KAK4191142.1"/>
    </source>
</evidence>
<dbReference type="Pfam" id="PF15251">
    <property type="entry name" value="TAPR1-like"/>
    <property type="match status" value="1"/>
</dbReference>
<dbReference type="AlphaFoldDB" id="A0AAN6X4B2"/>
<feature type="region of interest" description="Disordered" evidence="1">
    <location>
        <begin position="73"/>
        <end position="134"/>
    </location>
</feature>
<dbReference type="InterPro" id="IPR029196">
    <property type="entry name" value="HAPSTR1-like"/>
</dbReference>
<name>A0AAN6X4B2_9PEZI</name>
<feature type="region of interest" description="Disordered" evidence="1">
    <location>
        <begin position="160"/>
        <end position="201"/>
    </location>
</feature>
<keyword evidence="3" id="KW-1185">Reference proteome</keyword>
<protein>
    <submittedName>
        <fullName evidence="2">Uncharacterized protein</fullName>
    </submittedName>
</protein>
<organism evidence="2 3">
    <name type="scientific">Podospora australis</name>
    <dbReference type="NCBI Taxonomy" id="1536484"/>
    <lineage>
        <taxon>Eukaryota</taxon>
        <taxon>Fungi</taxon>
        <taxon>Dikarya</taxon>
        <taxon>Ascomycota</taxon>
        <taxon>Pezizomycotina</taxon>
        <taxon>Sordariomycetes</taxon>
        <taxon>Sordariomycetidae</taxon>
        <taxon>Sordariales</taxon>
        <taxon>Podosporaceae</taxon>
        <taxon>Podospora</taxon>
    </lineage>
</organism>
<accession>A0AAN6X4B2</accession>
<sequence length="234" mass="25508">MSGDSHELLEAFKAAALSVTKLYKTSAVAQAKSRADGYQDCIEDLLAFLDKENIGHSNGEASRIRKWAMDRLEGRDTTSPPLESDDEAEKTDLPTSSPEVHRAAPPTISSTGGRDEVQMRDSAPPVLTTAPRPSSPIVEELDLVVPTLDRFSFQSTHPYPQLANLDISDSNRTTPRSSRRREREGRVGGPRTALGRGAGQKRKNLAEYFDINNLDLGGGNFKDAHGGGKRSRHA</sequence>
<dbReference type="Proteomes" id="UP001302126">
    <property type="component" value="Unassembled WGS sequence"/>
</dbReference>
<gene>
    <name evidence="2" type="ORF">QBC35DRAFT_36578</name>
</gene>
<dbReference type="PANTHER" id="PTHR38645:SF1">
    <property type="entry name" value="YALI0F12243P"/>
    <property type="match status" value="1"/>
</dbReference>
<proteinExistence type="predicted"/>